<name>A0A368VXM4_9ACTN</name>
<accession>A0A368VXM4</accession>
<organism evidence="2 3">
    <name type="scientific">Halopolyspora algeriensis</name>
    <dbReference type="NCBI Taxonomy" id="1500506"/>
    <lineage>
        <taxon>Bacteria</taxon>
        <taxon>Bacillati</taxon>
        <taxon>Actinomycetota</taxon>
        <taxon>Actinomycetes</taxon>
        <taxon>Actinomycetes incertae sedis</taxon>
        <taxon>Halopolyspora</taxon>
    </lineage>
</organism>
<protein>
    <recommendedName>
        <fullName evidence="4">DUF2238 domain-containing protein</fullName>
    </recommendedName>
</protein>
<keyword evidence="1" id="KW-0472">Membrane</keyword>
<evidence type="ECO:0000313" key="3">
    <source>
        <dbReference type="Proteomes" id="UP000253495"/>
    </source>
</evidence>
<feature type="transmembrane region" description="Helical" evidence="1">
    <location>
        <begin position="27"/>
        <end position="51"/>
    </location>
</feature>
<dbReference type="EMBL" id="QPJC01000002">
    <property type="protein sequence ID" value="RCW46110.1"/>
    <property type="molecule type" value="Genomic_DNA"/>
</dbReference>
<dbReference type="Proteomes" id="UP000253495">
    <property type="component" value="Unassembled WGS sequence"/>
</dbReference>
<evidence type="ECO:0000256" key="1">
    <source>
        <dbReference type="SAM" id="Phobius"/>
    </source>
</evidence>
<feature type="transmembrane region" description="Helical" evidence="1">
    <location>
        <begin position="166"/>
        <end position="185"/>
    </location>
</feature>
<dbReference type="OrthoDB" id="3790530at2"/>
<feature type="transmembrane region" description="Helical" evidence="1">
    <location>
        <begin position="124"/>
        <end position="146"/>
    </location>
</feature>
<keyword evidence="1" id="KW-1133">Transmembrane helix</keyword>
<dbReference type="Pfam" id="PF09997">
    <property type="entry name" value="DUF2238"/>
    <property type="match status" value="1"/>
</dbReference>
<proteinExistence type="predicted"/>
<feature type="transmembrane region" description="Helical" evidence="1">
    <location>
        <begin position="89"/>
        <end position="112"/>
    </location>
</feature>
<dbReference type="InterPro" id="IPR014509">
    <property type="entry name" value="YjdF-like"/>
</dbReference>
<evidence type="ECO:0000313" key="2">
    <source>
        <dbReference type="EMBL" id="RCW46110.1"/>
    </source>
</evidence>
<gene>
    <name evidence="2" type="ORF">DFQ14_102412</name>
</gene>
<comment type="caution">
    <text evidence="2">The sequence shown here is derived from an EMBL/GenBank/DDBJ whole genome shotgun (WGS) entry which is preliminary data.</text>
</comment>
<sequence length="204" mass="22008">MDSARRSTLRTVDTIADFLRVLSLVGLVLAGILYSWSTALVFIVVAAVMLVPRIAALPRPIDLAVGATWLLAGWANVAGWYLTVPWIDIPIHVVTPGATAAAIYLLLVRVSLVPPLQQRQVRSLALVVLTFALGAALAVLWEFYEWFRYAGPQSPFVGYSDTIGDLFNGCLGSVIAGVGLAVWAWRGWGTRRIPLGSPHRASAS</sequence>
<keyword evidence="3" id="KW-1185">Reference proteome</keyword>
<evidence type="ECO:0008006" key="4">
    <source>
        <dbReference type="Google" id="ProtNLM"/>
    </source>
</evidence>
<dbReference type="AlphaFoldDB" id="A0A368VXM4"/>
<dbReference type="RefSeq" id="WP_114451918.1">
    <property type="nucleotide sequence ID" value="NZ_QPJC01000002.1"/>
</dbReference>
<keyword evidence="1" id="KW-0812">Transmembrane</keyword>
<reference evidence="2 3" key="1">
    <citation type="submission" date="2018-07" db="EMBL/GenBank/DDBJ databases">
        <title>Genomic Encyclopedia of Type Strains, Phase III (KMG-III): the genomes of soil and plant-associated and newly described type strains.</title>
        <authorList>
            <person name="Whitman W."/>
        </authorList>
    </citation>
    <scope>NUCLEOTIDE SEQUENCE [LARGE SCALE GENOMIC DNA]</scope>
    <source>
        <strain evidence="2 3">CECT 8575</strain>
    </source>
</reference>